<feature type="transmembrane region" description="Helical" evidence="6">
    <location>
        <begin position="1272"/>
        <end position="1299"/>
    </location>
</feature>
<dbReference type="Proteomes" id="UP000504635">
    <property type="component" value="Unplaced"/>
</dbReference>
<dbReference type="InterPro" id="IPR057244">
    <property type="entry name" value="GAIN_B"/>
</dbReference>
<evidence type="ECO:0000256" key="6">
    <source>
        <dbReference type="SAM" id="Phobius"/>
    </source>
</evidence>
<evidence type="ECO:0000313" key="9">
    <source>
        <dbReference type="Proteomes" id="UP000504635"/>
    </source>
</evidence>
<dbReference type="InterPro" id="IPR046338">
    <property type="entry name" value="GAIN_dom_sf"/>
</dbReference>
<keyword evidence="9" id="KW-1185">Reference proteome</keyword>
<feature type="transmembrane region" description="Helical" evidence="6">
    <location>
        <begin position="1156"/>
        <end position="1177"/>
    </location>
</feature>
<dbReference type="GO" id="GO:0016020">
    <property type="term" value="C:membrane"/>
    <property type="evidence" value="ECO:0007669"/>
    <property type="project" value="UniProtKB-SubCell"/>
</dbReference>
<dbReference type="PROSITE" id="PS50221">
    <property type="entry name" value="GAIN_B"/>
    <property type="match status" value="1"/>
</dbReference>
<dbReference type="Gene3D" id="1.20.1070.10">
    <property type="entry name" value="Rhodopsin 7-helix transmembrane proteins"/>
    <property type="match status" value="1"/>
</dbReference>
<dbReference type="GeneID" id="115880297"/>
<accession>A0A6J2XQJ2</accession>
<evidence type="ECO:0000256" key="2">
    <source>
        <dbReference type="ARBA" id="ARBA00022692"/>
    </source>
</evidence>
<dbReference type="OrthoDB" id="10037534at2759"/>
<reference evidence="10" key="1">
    <citation type="submission" date="2025-08" db="UniProtKB">
        <authorList>
            <consortium name="RefSeq"/>
        </authorList>
    </citation>
    <scope>IDENTIFICATION</scope>
    <source>
        <tissue evidence="10">Gonads</tissue>
    </source>
</reference>
<feature type="transmembrane region" description="Helical" evidence="6">
    <location>
        <begin position="1197"/>
        <end position="1217"/>
    </location>
</feature>
<evidence type="ECO:0000259" key="7">
    <source>
        <dbReference type="PROSITE" id="PS50221"/>
    </source>
</evidence>
<evidence type="ECO:0000256" key="3">
    <source>
        <dbReference type="ARBA" id="ARBA00022989"/>
    </source>
</evidence>
<keyword evidence="3 6" id="KW-1133">Transmembrane helix</keyword>
<feature type="domain" description="G-protein coupled receptors family 2 profile 2" evidence="8">
    <location>
        <begin position="1124"/>
        <end position="1368"/>
    </location>
</feature>
<feature type="transmembrane region" description="Helical" evidence="6">
    <location>
        <begin position="1319"/>
        <end position="1339"/>
    </location>
</feature>
<dbReference type="RefSeq" id="XP_030753341.1">
    <property type="nucleotide sequence ID" value="XM_030897481.1"/>
</dbReference>
<dbReference type="KEGG" id="soy:115880297"/>
<feature type="transmembrane region" description="Helical" evidence="6">
    <location>
        <begin position="1345"/>
        <end position="1367"/>
    </location>
</feature>
<proteinExistence type="predicted"/>
<keyword evidence="2 6" id="KW-0812">Transmembrane</keyword>
<dbReference type="Gene3D" id="2.60.220.50">
    <property type="match status" value="2"/>
</dbReference>
<evidence type="ECO:0000259" key="8">
    <source>
        <dbReference type="PROSITE" id="PS50261"/>
    </source>
</evidence>
<evidence type="ECO:0000313" key="10">
    <source>
        <dbReference type="RefSeq" id="XP_030753341.1"/>
    </source>
</evidence>
<dbReference type="GO" id="GO:0007166">
    <property type="term" value="P:cell surface receptor signaling pathway"/>
    <property type="evidence" value="ECO:0007669"/>
    <property type="project" value="InterPro"/>
</dbReference>
<organism evidence="9 10">
    <name type="scientific">Sitophilus oryzae</name>
    <name type="common">Rice weevil</name>
    <name type="synonym">Curculio oryzae</name>
    <dbReference type="NCBI Taxonomy" id="7048"/>
    <lineage>
        <taxon>Eukaryota</taxon>
        <taxon>Metazoa</taxon>
        <taxon>Ecdysozoa</taxon>
        <taxon>Arthropoda</taxon>
        <taxon>Hexapoda</taxon>
        <taxon>Insecta</taxon>
        <taxon>Pterygota</taxon>
        <taxon>Neoptera</taxon>
        <taxon>Endopterygota</taxon>
        <taxon>Coleoptera</taxon>
        <taxon>Polyphaga</taxon>
        <taxon>Cucujiformia</taxon>
        <taxon>Curculionidae</taxon>
        <taxon>Dryophthorinae</taxon>
        <taxon>Sitophilus</taxon>
    </lineage>
</organism>
<sequence length="1400" mass="160226">MFVSESLEETMFYGFYELDISLIGPGYYWCEGFLYPGLTKVSSNKLFVQKEYRGEYVVILKLKNYVEKLSFYPLTRENIEMLQNHFQNEMPYNSSFYPRIFKINALDGNDMTLTFHLSSADSRNDQDEYKTLKNISQSQTTFEFVEFRSVSYCYTDVTNQYGQDIYWNITVTDQSKNPAGGFCVTDDGVILQRYCVGNFIDGYRWTEIGKCKFYSESDVSNTLIELTTSEEKTSLVNNLSDVLKLTEQYAKFYTIDVLMLANYTKAIASQKPDLEKVTGIISNIMKISQPVLYSAQQNFKATDTILLALDDILISSTIDISGMKEWKNDNLRVIIINIEANDFYGIFVKNCSTDLSQCEIYNICGTPITQSSFPDDLYAAVYISESLQQQILAYAKSNDSYIPKIAITIYYGTQLFVEQGAPKHSDLVFGVLLPDFPEEFQGPLTIYYYTNTRQISFDYNCSYWKFNKTVESSWQVEDSDNENTAILCNFYHLTHFAVPITTSNSYTKLPPVNYSTHKIYEKAVVNTIIDINPISNTLAFSNLLTGIKQNIEYTDGYCFNNFKMHEINYPTDNSVCFLNTCHSVSACELPNIFNYFCWNKNWTVKDIELLATTLHDHIFIIDAPALEILSEILDYIMKSHKDVIKQAQLLYRSADKILNSLDQILININENVEISEETLTLLVVSKEHSVYFEGFYITKEHKIQVLYKNQNKYKKSDNIVSLMFSSELLQHIREFPTSLAFAVFYDDSFFFAPGHTVVENVIVDVLFQHLKFPLKGSIIINYFSKLQYKERIDCSYWNYLVDDNVLIPGQWKKEFEFNEHISSCRFQHATHFALVVTTNNITTDLENILNSNLTSLEKINAVQQITDSSVQNLVPVDVSLISQIMFDSLSEGTFTTIASRIISNLFNVSRDILRQSQISYSATDIILHSIDEMAKHLDTAFINNKNFSLVVKNMQDREVKGIFISNCLNDVCDIDFLDVSVNISDYAANDSISAMVLFSDDLVYQINNSADSRIIVSLYHNDDLFNENNDDERTTSKIFGIIFPGLDEALEGPVSLIYNTGINKTSNNSCAYWHYNVSSKLAGQWQDDAEKQHLQNMTICSYTHVTHFGLLLANTDEYSDDTVLDIITDIGCISSLIGIIMILFTAAIFRRWRQNTGNIILINFSIAISLKIIMLYVSEFVRSTSGGTVCIISGALLHYSILSECAWMLTIAILQFKRFVEVLGGPPKYVLLKALVCGWVFPIIPVVCVVLIDSDSYAVGKTGLCYPSDLGMYLGVWLPVAIIVCINSVIFVFILYNVFHKKTEYIDTVNHEILFQWRLALLLFFMLGLTWLFGFLGQIKNDALFTYVFCITASLQGFVMFLFFIVFNKSTRLLYLHSAKHWFYSKGIFKVGNEKLHSKY</sequence>
<feature type="transmembrane region" description="Helical" evidence="6">
    <location>
        <begin position="1229"/>
        <end position="1252"/>
    </location>
</feature>
<evidence type="ECO:0000256" key="5">
    <source>
        <dbReference type="ARBA" id="ARBA00023157"/>
    </source>
</evidence>
<feature type="transmembrane region" description="Helical" evidence="6">
    <location>
        <begin position="1126"/>
        <end position="1149"/>
    </location>
</feature>
<dbReference type="CDD" id="cd15040">
    <property type="entry name" value="7tmB2_Adhesion"/>
    <property type="match status" value="1"/>
</dbReference>
<dbReference type="GO" id="GO:0004930">
    <property type="term" value="F:G protein-coupled receptor activity"/>
    <property type="evidence" value="ECO:0007669"/>
    <property type="project" value="InterPro"/>
</dbReference>
<protein>
    <submittedName>
        <fullName evidence="10">Uncharacterized protein LOC115880297</fullName>
    </submittedName>
</protein>
<dbReference type="PROSITE" id="PS50261">
    <property type="entry name" value="G_PROTEIN_RECEP_F2_4"/>
    <property type="match status" value="1"/>
</dbReference>
<comment type="subcellular location">
    <subcellularLocation>
        <location evidence="1">Membrane</location>
        <topology evidence="1">Multi-pass membrane protein</topology>
    </subcellularLocation>
</comment>
<dbReference type="PANTHER" id="PTHR45692">
    <property type="entry name" value="G_PROTEIN_RECEP_F2_4 DOMAIN-CONTAINING PROTEIN"/>
    <property type="match status" value="1"/>
</dbReference>
<dbReference type="PANTHER" id="PTHR45692:SF1">
    <property type="entry name" value="G-PROTEIN COUPLED RECEPTORS FAMILY 2 PROFILE 2 DOMAIN-CONTAINING PROTEIN"/>
    <property type="match status" value="1"/>
</dbReference>
<dbReference type="InParanoid" id="A0A6J2XQJ2"/>
<keyword evidence="4 6" id="KW-0472">Membrane</keyword>
<evidence type="ECO:0000256" key="4">
    <source>
        <dbReference type="ARBA" id="ARBA00023136"/>
    </source>
</evidence>
<dbReference type="InterPro" id="IPR017981">
    <property type="entry name" value="GPCR_2-like_7TM"/>
</dbReference>
<evidence type="ECO:0000256" key="1">
    <source>
        <dbReference type="ARBA" id="ARBA00004141"/>
    </source>
</evidence>
<gene>
    <name evidence="10" type="primary">LOC115880297</name>
</gene>
<feature type="domain" description="GAIN-B" evidence="7">
    <location>
        <begin position="970"/>
        <end position="1118"/>
    </location>
</feature>
<name>A0A6J2XQJ2_SITOR</name>
<keyword evidence="5" id="KW-1015">Disulfide bond</keyword>